<feature type="compositionally biased region" description="Pro residues" evidence="1">
    <location>
        <begin position="576"/>
        <end position="587"/>
    </location>
</feature>
<evidence type="ECO:0000259" key="2">
    <source>
        <dbReference type="Pfam" id="PF04195"/>
    </source>
</evidence>
<dbReference type="PANTHER" id="PTHR33026">
    <property type="entry name" value="OS06G0360600 PROTEIN"/>
    <property type="match status" value="1"/>
</dbReference>
<keyword evidence="4" id="KW-1185">Reference proteome</keyword>
<dbReference type="InterPro" id="IPR007321">
    <property type="entry name" value="Transposase_28"/>
</dbReference>
<gene>
    <name evidence="3" type="ORF">QYE76_053148</name>
</gene>
<feature type="domain" description="Transposase (putative) gypsy type" evidence="2">
    <location>
        <begin position="43"/>
        <end position="110"/>
    </location>
</feature>
<evidence type="ECO:0000313" key="4">
    <source>
        <dbReference type="Proteomes" id="UP001231189"/>
    </source>
</evidence>
<name>A0AAD8WJT2_LOLMU</name>
<dbReference type="EMBL" id="JAUUTY010000003">
    <property type="protein sequence ID" value="KAK1664989.1"/>
    <property type="molecule type" value="Genomic_DNA"/>
</dbReference>
<dbReference type="AlphaFoldDB" id="A0AAD8WJT2"/>
<sequence length="720" mass="77406">MGLAAAASLEIFPYRGSRRITEEVFCRIPGKEREPVSEPGEFVVFAAHFEHGLGLPVSDFFRHFLNFYELQPHHLPGNAIFYLFSFATFMEGYAGITPTVDNFAYFFNLRKNSLQDKKLPYPKPFVRSGGASLHPARGALSTSLPVWNRSGPGKNLSSMFGTPVHTFFINLPAYVPGPPSMTNWLHNPKDHEESKRIARYIKKLNRESDICSDDIVRLFIMCRILPLQRRVHKMSQMHGLRDPIRMTAHSLSKTDVVLKARQICLITGNGNFARIASEEPASFTPKCAFYDDVDADPYGSPGTYQERSRYEAGDLRGCRKGFISSSSKSGTFRCRKLHPPSGAPPPTSSRPRTLCATAGSAPNLRAAEGFPEAPRDYRRDSPTITVVAPPGGSRPGPRSTQARSSAGEKGTLDSRKQLFEAAVGAPGPFRGLHRLSGPTATTLPETSLQDLAGQIAALKGWAPDARVLKEAIAAGDAKVEEARGVCRCCGATAEGARGGDQAAATAERNAELVSEEATSSPPEHEDTGASNMGAGSEDTGRPEPLVPSAPEITPQSPAAKTSSAPPPTSSPAKDAPAPPPASAPKPPRASRKGSRKHTEITAEELSDAITIVAPPAGGSQAQALVLHAGRAAVTAGEKVSVQLGRIVELTHGEANLGSLQDYVDKWNRADLSAATRGVDKDKQPVVDNSGPRSTVQHFSRLKRAMKEFDTAGTTPTPTWW</sequence>
<feature type="region of interest" description="Disordered" evidence="1">
    <location>
        <begin position="326"/>
        <end position="412"/>
    </location>
</feature>
<accession>A0AAD8WJT2</accession>
<dbReference type="Proteomes" id="UP001231189">
    <property type="component" value="Unassembled WGS sequence"/>
</dbReference>
<feature type="compositionally biased region" description="Low complexity" evidence="1">
    <location>
        <begin position="389"/>
        <end position="399"/>
    </location>
</feature>
<feature type="region of interest" description="Disordered" evidence="1">
    <location>
        <begin position="492"/>
        <end position="599"/>
    </location>
</feature>
<reference evidence="3" key="1">
    <citation type="submission" date="2023-07" db="EMBL/GenBank/DDBJ databases">
        <title>A chromosome-level genome assembly of Lolium multiflorum.</title>
        <authorList>
            <person name="Chen Y."/>
            <person name="Copetti D."/>
            <person name="Kolliker R."/>
            <person name="Studer B."/>
        </authorList>
    </citation>
    <scope>NUCLEOTIDE SEQUENCE</scope>
    <source>
        <strain evidence="3">02402/16</strain>
        <tissue evidence="3">Leaf</tissue>
    </source>
</reference>
<protein>
    <recommendedName>
        <fullName evidence="2">Transposase (putative) gypsy type domain-containing protein</fullName>
    </recommendedName>
</protein>
<evidence type="ECO:0000256" key="1">
    <source>
        <dbReference type="SAM" id="MobiDB-lite"/>
    </source>
</evidence>
<evidence type="ECO:0000313" key="3">
    <source>
        <dbReference type="EMBL" id="KAK1664989.1"/>
    </source>
</evidence>
<dbReference type="PANTHER" id="PTHR33026:SF7">
    <property type="entry name" value="OS03G0100275 PROTEIN"/>
    <property type="match status" value="1"/>
</dbReference>
<feature type="compositionally biased region" description="Low complexity" evidence="1">
    <location>
        <begin position="553"/>
        <end position="563"/>
    </location>
</feature>
<dbReference type="Pfam" id="PF04195">
    <property type="entry name" value="Transposase_28"/>
    <property type="match status" value="1"/>
</dbReference>
<organism evidence="3 4">
    <name type="scientific">Lolium multiflorum</name>
    <name type="common">Italian ryegrass</name>
    <name type="synonym">Lolium perenne subsp. multiflorum</name>
    <dbReference type="NCBI Taxonomy" id="4521"/>
    <lineage>
        <taxon>Eukaryota</taxon>
        <taxon>Viridiplantae</taxon>
        <taxon>Streptophyta</taxon>
        <taxon>Embryophyta</taxon>
        <taxon>Tracheophyta</taxon>
        <taxon>Spermatophyta</taxon>
        <taxon>Magnoliopsida</taxon>
        <taxon>Liliopsida</taxon>
        <taxon>Poales</taxon>
        <taxon>Poaceae</taxon>
        <taxon>BOP clade</taxon>
        <taxon>Pooideae</taxon>
        <taxon>Poodae</taxon>
        <taxon>Poeae</taxon>
        <taxon>Poeae Chloroplast Group 2 (Poeae type)</taxon>
        <taxon>Loliodinae</taxon>
        <taxon>Loliinae</taxon>
        <taxon>Lolium</taxon>
    </lineage>
</organism>
<proteinExistence type="predicted"/>
<comment type="caution">
    <text evidence="3">The sequence shown here is derived from an EMBL/GenBank/DDBJ whole genome shotgun (WGS) entry which is preliminary data.</text>
</comment>